<gene>
    <name evidence="1" type="ORF">G0E04_19875</name>
    <name evidence="2" type="ORF">G3V22_003819</name>
    <name evidence="3" type="ORF">G9X10_003898</name>
</gene>
<sequence>MKAKFKKRWVMLIILLLIISAGLLWHKSVQRPGMQINCSTILHYDHVDPDHVSSLEMTFRLDRDYEGLVVLSGRIETAAGRQTISRNITFDYDVKVPGEIVVRNMNYIKTFRDKADDDIFTRSFFFVSEGTERQLRLNPLGNAWLLGNQQSPFALCVNKKS</sequence>
<reference evidence="1" key="2">
    <citation type="submission" date="2018-07" db="EMBL/GenBank/DDBJ databases">
        <authorList>
            <consortium name="NCBI Pathogen Detection Project"/>
        </authorList>
    </citation>
    <scope>NUCLEOTIDE SEQUENCE</scope>
    <source>
        <strain evidence="1">Salmonella enterica</strain>
    </source>
</reference>
<dbReference type="AlphaFoldDB" id="A0A5J2KFY1"/>
<proteinExistence type="predicted"/>
<organism evidence="1">
    <name type="scientific">Salmonella enterica subsp. enterica serovar Napoli</name>
    <dbReference type="NCBI Taxonomy" id="1151001"/>
    <lineage>
        <taxon>Bacteria</taxon>
        <taxon>Pseudomonadati</taxon>
        <taxon>Pseudomonadota</taxon>
        <taxon>Gammaproteobacteria</taxon>
        <taxon>Enterobacterales</taxon>
        <taxon>Enterobacteriaceae</taxon>
        <taxon>Salmonella</taxon>
    </lineage>
</organism>
<reference evidence="1" key="1">
    <citation type="journal article" date="2018" name="Genome Biol.">
        <title>SKESA: strategic k-mer extension for scrupulous assemblies.</title>
        <authorList>
            <person name="Souvorov A."/>
            <person name="Agarwala R."/>
            <person name="Lipman D.J."/>
        </authorList>
    </citation>
    <scope>NUCLEOTIDE SEQUENCE</scope>
    <source>
        <strain evidence="1">Salmonella enterica</strain>
    </source>
</reference>
<accession>A0A5J2KFY1</accession>
<comment type="caution">
    <text evidence="1">The sequence shown here is derived from an EMBL/GenBank/DDBJ whole genome shotgun (WGS) entry which is preliminary data.</text>
</comment>
<evidence type="ECO:0000313" key="3">
    <source>
        <dbReference type="EMBL" id="HAF7195434.1"/>
    </source>
</evidence>
<evidence type="ECO:0000313" key="2">
    <source>
        <dbReference type="EMBL" id="HAE1854852.1"/>
    </source>
</evidence>
<dbReference type="EMBL" id="DAAMKB010000081">
    <property type="protein sequence ID" value="HAC7046292.1"/>
    <property type="molecule type" value="Genomic_DNA"/>
</dbReference>
<dbReference type="EMBL" id="DAARCN010000075">
    <property type="protein sequence ID" value="HAE1854852.1"/>
    <property type="molecule type" value="Genomic_DNA"/>
</dbReference>
<evidence type="ECO:0000313" key="1">
    <source>
        <dbReference type="EMBL" id="HAC7046292.1"/>
    </source>
</evidence>
<protein>
    <submittedName>
        <fullName evidence="1">Uncharacterized protein</fullName>
    </submittedName>
</protein>
<name>A0A5J2KFY1_SALET</name>
<dbReference type="EMBL" id="DAAWBQ010000081">
    <property type="protein sequence ID" value="HAF7195434.1"/>
    <property type="molecule type" value="Genomic_DNA"/>
</dbReference>